<evidence type="ECO:0000313" key="3">
    <source>
        <dbReference type="Proteomes" id="UP000053477"/>
    </source>
</evidence>
<name>A0A0H2RDG1_9AGAM</name>
<evidence type="ECO:0000256" key="1">
    <source>
        <dbReference type="SAM" id="Phobius"/>
    </source>
</evidence>
<dbReference type="EMBL" id="KQ086133">
    <property type="protein sequence ID" value="KLO07548.1"/>
    <property type="molecule type" value="Genomic_DNA"/>
</dbReference>
<feature type="transmembrane region" description="Helical" evidence="1">
    <location>
        <begin position="6"/>
        <end position="29"/>
    </location>
</feature>
<gene>
    <name evidence="2" type="ORF">SCHPADRAFT_836540</name>
</gene>
<proteinExistence type="predicted"/>
<dbReference type="STRING" id="27342.A0A0H2RDG1"/>
<keyword evidence="1" id="KW-1133">Transmembrane helix</keyword>
<sequence>MALKTRAWITAWFALCIPIMCMECTYLFLRPRTLAGGDLHWIYKPLYGPYVEIDKSYGIDAYESGNGFPNAQSLLNAVETIISIHYIYLHHFVRSPAAPIFGFTCSVMTFSKTVLFLTMEYYCNWCTTGHNDAGTTFWAWFMPAVPWLILPGLIVISLGKDMVKGLKLLSSKEEVKKKH</sequence>
<feature type="transmembrane region" description="Helical" evidence="1">
    <location>
        <begin position="137"/>
        <end position="158"/>
    </location>
</feature>
<accession>A0A0H2RDG1</accession>
<dbReference type="Proteomes" id="UP000053477">
    <property type="component" value="Unassembled WGS sequence"/>
</dbReference>
<keyword evidence="1" id="KW-0812">Transmembrane</keyword>
<reference evidence="2 3" key="1">
    <citation type="submission" date="2015-04" db="EMBL/GenBank/DDBJ databases">
        <title>Complete genome sequence of Schizopora paradoxa KUC8140, a cosmopolitan wood degrader in East Asia.</title>
        <authorList>
            <consortium name="DOE Joint Genome Institute"/>
            <person name="Min B."/>
            <person name="Park H."/>
            <person name="Jang Y."/>
            <person name="Kim J.-J."/>
            <person name="Kim K.H."/>
            <person name="Pangilinan J."/>
            <person name="Lipzen A."/>
            <person name="Riley R."/>
            <person name="Grigoriev I.V."/>
            <person name="Spatafora J.W."/>
            <person name="Choi I.-G."/>
        </authorList>
    </citation>
    <scope>NUCLEOTIDE SEQUENCE [LARGE SCALE GENOMIC DNA]</scope>
    <source>
        <strain evidence="2 3">KUC8140</strain>
    </source>
</reference>
<organism evidence="2 3">
    <name type="scientific">Schizopora paradoxa</name>
    <dbReference type="NCBI Taxonomy" id="27342"/>
    <lineage>
        <taxon>Eukaryota</taxon>
        <taxon>Fungi</taxon>
        <taxon>Dikarya</taxon>
        <taxon>Basidiomycota</taxon>
        <taxon>Agaricomycotina</taxon>
        <taxon>Agaricomycetes</taxon>
        <taxon>Hymenochaetales</taxon>
        <taxon>Schizoporaceae</taxon>
        <taxon>Schizopora</taxon>
    </lineage>
</organism>
<dbReference type="OrthoDB" id="60858at2759"/>
<evidence type="ECO:0000313" key="2">
    <source>
        <dbReference type="EMBL" id="KLO07548.1"/>
    </source>
</evidence>
<dbReference type="InParanoid" id="A0A0H2RDG1"/>
<protein>
    <recommendedName>
        <fullName evidence="4">EXPERA domain-containing protein</fullName>
    </recommendedName>
</protein>
<dbReference type="PANTHER" id="PTHR37919">
    <property type="entry name" value="PROTEIN CBG05606"/>
    <property type="match status" value="1"/>
</dbReference>
<evidence type="ECO:0008006" key="4">
    <source>
        <dbReference type="Google" id="ProtNLM"/>
    </source>
</evidence>
<feature type="transmembrane region" description="Helical" evidence="1">
    <location>
        <begin position="97"/>
        <end position="117"/>
    </location>
</feature>
<keyword evidence="3" id="KW-1185">Reference proteome</keyword>
<dbReference type="AlphaFoldDB" id="A0A0H2RDG1"/>
<dbReference type="PANTHER" id="PTHR37919:SF2">
    <property type="entry name" value="EXPERA DOMAIN-CONTAINING PROTEIN"/>
    <property type="match status" value="1"/>
</dbReference>
<keyword evidence="1" id="KW-0472">Membrane</keyword>